<reference evidence="1 2" key="1">
    <citation type="submission" date="2016-10" db="EMBL/GenBank/DDBJ databases">
        <authorList>
            <person name="de Groot N.N."/>
        </authorList>
    </citation>
    <scope>NUCLEOTIDE SEQUENCE [LARGE SCALE GENOMIC DNA]</scope>
    <source>
        <strain evidence="1 2">L14</strain>
    </source>
</reference>
<proteinExistence type="predicted"/>
<gene>
    <name evidence="1" type="ORF">SAMN05216587_10290</name>
</gene>
<dbReference type="AlphaFoldDB" id="A0A1I0W2K2"/>
<sequence length="108" mass="11253">MSINTIASTSSLNYWQQEAKARTDYNLHSAAGTFGQILAKLTSSEAAADSEVESGVGAVTLTKLLADGSLVILKVEGNRVISEAKLDGTSVLEQQHLLGNTVSASETA</sequence>
<evidence type="ECO:0000313" key="1">
    <source>
        <dbReference type="EMBL" id="SFA82949.1"/>
    </source>
</evidence>
<accession>A0A1I0W2K2</accession>
<organism evidence="1 2">
    <name type="scientific">Selenomonas ruminantium</name>
    <dbReference type="NCBI Taxonomy" id="971"/>
    <lineage>
        <taxon>Bacteria</taxon>
        <taxon>Bacillati</taxon>
        <taxon>Bacillota</taxon>
        <taxon>Negativicutes</taxon>
        <taxon>Selenomonadales</taxon>
        <taxon>Selenomonadaceae</taxon>
        <taxon>Selenomonas</taxon>
    </lineage>
</organism>
<dbReference type="EMBL" id="FOJX01000002">
    <property type="protein sequence ID" value="SFA82949.1"/>
    <property type="molecule type" value="Genomic_DNA"/>
</dbReference>
<protein>
    <submittedName>
        <fullName evidence="1">Uncharacterized protein</fullName>
    </submittedName>
</protein>
<evidence type="ECO:0000313" key="2">
    <source>
        <dbReference type="Proteomes" id="UP000183843"/>
    </source>
</evidence>
<name>A0A1I0W2K2_SELRU</name>
<dbReference type="Proteomes" id="UP000183843">
    <property type="component" value="Unassembled WGS sequence"/>
</dbReference>
<dbReference type="RefSeq" id="WP_074813331.1">
    <property type="nucleotide sequence ID" value="NZ_FOJX01000002.1"/>
</dbReference>